<dbReference type="EMBL" id="MU004625">
    <property type="protein sequence ID" value="KAF2647401.1"/>
    <property type="molecule type" value="Genomic_DNA"/>
</dbReference>
<dbReference type="Proteomes" id="UP000799324">
    <property type="component" value="Unassembled WGS sequence"/>
</dbReference>
<dbReference type="OrthoDB" id="3800972at2759"/>
<evidence type="ECO:0000313" key="2">
    <source>
        <dbReference type="EMBL" id="KAF2647401.1"/>
    </source>
</evidence>
<dbReference type="AlphaFoldDB" id="A0A6A6SK83"/>
<evidence type="ECO:0000313" key="3">
    <source>
        <dbReference type="Proteomes" id="UP000799324"/>
    </source>
</evidence>
<sequence length="613" mass="68555">MADSGTGTVLDFDPLANVSFAIIEQFNGLLAFAAEIGGYEYERISVLNQPHVEVASPAHLVPIDPALTQGPPKVLSDIVGVPRGAQPSLDAEWFKPNGVDLLLAGGVLQQFANHLVRADLKTVQILAAISQEVEEPSRHDGYWLENPQGARQLIAGWIGVFKRQRFLIKFAPTTVQMAFHAVEAAETAATKRPLRDEDPESTEMTTARKRRRVTGDYEDGTGSKEPFQRHPAAPSVGGTLSRAAWTGLPGSRGCNTRNKQRNAGFACSPGRIAMWHYNHPGISLPYDAGTGWESELEALCTPPSVDITFLGNTPITAVEIMTFFPLHAKWHWIHHRLNQNGWTDTHIAHYVMWSRRIKDPLAFQRSTLAKRLQSTRKWEEQNQMADAPVSKFDMQGIMMDRGLSGIHTILEDYRLVDLADGVAHMPNGDDRRLLSTVVEHANINGNGDARLSQFQAYVRDHGLNQIYFPPMLHDSLYMYPDAQDHFGSSRLVEGPRMGANMLLATGYQPNRVAAPRFSVPLTVALAKDFTTLRRTAARPNYVIGRDPELDDPSLRPESPPVGINLWFLERNCVSLSYPWIKYHDWHRDALDRAPEYIQRVFWATKARLTVRPG</sequence>
<evidence type="ECO:0000256" key="1">
    <source>
        <dbReference type="SAM" id="MobiDB-lite"/>
    </source>
</evidence>
<accession>A0A6A6SK83</accession>
<name>A0A6A6SK83_9PLEO</name>
<protein>
    <submittedName>
        <fullName evidence="2">Uncharacterized protein</fullName>
    </submittedName>
</protein>
<organism evidence="2 3">
    <name type="scientific">Lophiostoma macrostomum CBS 122681</name>
    <dbReference type="NCBI Taxonomy" id="1314788"/>
    <lineage>
        <taxon>Eukaryota</taxon>
        <taxon>Fungi</taxon>
        <taxon>Dikarya</taxon>
        <taxon>Ascomycota</taxon>
        <taxon>Pezizomycotina</taxon>
        <taxon>Dothideomycetes</taxon>
        <taxon>Pleosporomycetidae</taxon>
        <taxon>Pleosporales</taxon>
        <taxon>Lophiostomataceae</taxon>
        <taxon>Lophiostoma</taxon>
    </lineage>
</organism>
<gene>
    <name evidence="2" type="ORF">K491DRAFT_784748</name>
</gene>
<keyword evidence="3" id="KW-1185">Reference proteome</keyword>
<feature type="region of interest" description="Disordered" evidence="1">
    <location>
        <begin position="190"/>
        <end position="238"/>
    </location>
</feature>
<proteinExistence type="predicted"/>
<reference evidence="2" key="1">
    <citation type="journal article" date="2020" name="Stud. Mycol.">
        <title>101 Dothideomycetes genomes: a test case for predicting lifestyles and emergence of pathogens.</title>
        <authorList>
            <person name="Haridas S."/>
            <person name="Albert R."/>
            <person name="Binder M."/>
            <person name="Bloem J."/>
            <person name="Labutti K."/>
            <person name="Salamov A."/>
            <person name="Andreopoulos B."/>
            <person name="Baker S."/>
            <person name="Barry K."/>
            <person name="Bills G."/>
            <person name="Bluhm B."/>
            <person name="Cannon C."/>
            <person name="Castanera R."/>
            <person name="Culley D."/>
            <person name="Daum C."/>
            <person name="Ezra D."/>
            <person name="Gonzalez J."/>
            <person name="Henrissat B."/>
            <person name="Kuo A."/>
            <person name="Liang C."/>
            <person name="Lipzen A."/>
            <person name="Lutzoni F."/>
            <person name="Magnuson J."/>
            <person name="Mondo S."/>
            <person name="Nolan M."/>
            <person name="Ohm R."/>
            <person name="Pangilinan J."/>
            <person name="Park H.-J."/>
            <person name="Ramirez L."/>
            <person name="Alfaro M."/>
            <person name="Sun H."/>
            <person name="Tritt A."/>
            <person name="Yoshinaga Y."/>
            <person name="Zwiers L.-H."/>
            <person name="Turgeon B."/>
            <person name="Goodwin S."/>
            <person name="Spatafora J."/>
            <person name="Crous P."/>
            <person name="Grigoriev I."/>
        </authorList>
    </citation>
    <scope>NUCLEOTIDE SEQUENCE</scope>
    <source>
        <strain evidence="2">CBS 122681</strain>
    </source>
</reference>